<dbReference type="InterPro" id="IPR027417">
    <property type="entry name" value="P-loop_NTPase"/>
</dbReference>
<dbReference type="InterPro" id="IPR000432">
    <property type="entry name" value="DNA_mismatch_repair_MutS_C"/>
</dbReference>
<reference evidence="6 7" key="1">
    <citation type="submission" date="2016-01" db="EMBL/GenBank/DDBJ databases">
        <title>Characterization of the Clostridium difficile lineages that are prevalent in Hong Kong and China.</title>
        <authorList>
            <person name="Kwok J.S.-L."/>
            <person name="Lam W.-Y."/>
            <person name="Ip M."/>
            <person name="Chan T.-F."/>
            <person name="Hawkey P.M."/>
            <person name="Tsui S.K.-W."/>
        </authorList>
    </citation>
    <scope>NUCLEOTIDE SEQUENCE [LARGE SCALE GENOMIC DNA]</scope>
    <source>
        <strain evidence="6 7">300064</strain>
    </source>
</reference>
<dbReference type="Gene3D" id="3.40.50.300">
    <property type="entry name" value="P-loop containing nucleotide triphosphate hydrolases"/>
    <property type="match status" value="1"/>
</dbReference>
<dbReference type="RefSeq" id="WP_043661733.1">
    <property type="nucleotide sequence ID" value="NZ_JSEG01000001.1"/>
</dbReference>
<dbReference type="Pfam" id="PF00488">
    <property type="entry name" value="MutS_V"/>
    <property type="match status" value="1"/>
</dbReference>
<keyword evidence="4" id="KW-0812">Transmembrane</keyword>
<keyword evidence="2" id="KW-0067">ATP-binding</keyword>
<evidence type="ECO:0000256" key="4">
    <source>
        <dbReference type="SAM" id="Phobius"/>
    </source>
</evidence>
<proteinExistence type="predicted"/>
<keyword evidence="4" id="KW-1133">Transmembrane helix</keyword>
<gene>
    <name evidence="6" type="ORF">AWN73_00700</name>
</gene>
<evidence type="ECO:0000256" key="3">
    <source>
        <dbReference type="ARBA" id="ARBA00023125"/>
    </source>
</evidence>
<dbReference type="EMBL" id="LRDH01000001">
    <property type="protein sequence ID" value="PPV17958.1"/>
    <property type="molecule type" value="Genomic_DNA"/>
</dbReference>
<feature type="domain" description="DNA mismatch repair proteins mutS family" evidence="5">
    <location>
        <begin position="445"/>
        <end position="624"/>
    </location>
</feature>
<evidence type="ECO:0000259" key="5">
    <source>
        <dbReference type="SMART" id="SM00534"/>
    </source>
</evidence>
<dbReference type="GO" id="GO:0140664">
    <property type="term" value="F:ATP-dependent DNA damage sensor activity"/>
    <property type="evidence" value="ECO:0007669"/>
    <property type="project" value="InterPro"/>
</dbReference>
<comment type="caution">
    <text evidence="6">The sequence shown here is derived from an EMBL/GenBank/DDBJ whole genome shotgun (WGS) entry which is preliminary data.</text>
</comment>
<dbReference type="PANTHER" id="PTHR11361">
    <property type="entry name" value="DNA MISMATCH REPAIR PROTEIN MUTS FAMILY MEMBER"/>
    <property type="match status" value="1"/>
</dbReference>
<protein>
    <submittedName>
        <fullName evidence="6">DNA mismatch repair protein</fullName>
    </submittedName>
</protein>
<dbReference type="GO" id="GO:0006298">
    <property type="term" value="P:mismatch repair"/>
    <property type="evidence" value="ECO:0007669"/>
    <property type="project" value="InterPro"/>
</dbReference>
<feature type="transmembrane region" description="Helical" evidence="4">
    <location>
        <begin position="56"/>
        <end position="75"/>
    </location>
</feature>
<keyword evidence="3" id="KW-0238">DNA-binding</keyword>
<evidence type="ECO:0000256" key="1">
    <source>
        <dbReference type="ARBA" id="ARBA00022741"/>
    </source>
</evidence>
<dbReference type="GO" id="GO:0005829">
    <property type="term" value="C:cytosol"/>
    <property type="evidence" value="ECO:0007669"/>
    <property type="project" value="TreeGrafter"/>
</dbReference>
<dbReference type="PANTHER" id="PTHR11361:SF99">
    <property type="entry name" value="DNA MISMATCH REPAIR PROTEIN"/>
    <property type="match status" value="1"/>
</dbReference>
<dbReference type="SUPFAM" id="SSF52540">
    <property type="entry name" value="P-loop containing nucleoside triphosphate hydrolases"/>
    <property type="match status" value="1"/>
</dbReference>
<dbReference type="AlphaFoldDB" id="A0A0A6PRX2"/>
<dbReference type="Proteomes" id="UP000238081">
    <property type="component" value="Unassembled WGS sequence"/>
</dbReference>
<evidence type="ECO:0000313" key="7">
    <source>
        <dbReference type="Proteomes" id="UP000238081"/>
    </source>
</evidence>
<feature type="transmembrane region" description="Helical" evidence="4">
    <location>
        <begin position="31"/>
        <end position="50"/>
    </location>
</feature>
<organism evidence="6 7">
    <name type="scientific">Clostridium butyricum</name>
    <dbReference type="NCBI Taxonomy" id="1492"/>
    <lineage>
        <taxon>Bacteria</taxon>
        <taxon>Bacillati</taxon>
        <taxon>Bacillota</taxon>
        <taxon>Clostridia</taxon>
        <taxon>Eubacteriales</taxon>
        <taxon>Clostridiaceae</taxon>
        <taxon>Clostridium</taxon>
    </lineage>
</organism>
<accession>A0A0A6PRX2</accession>
<dbReference type="InterPro" id="IPR045076">
    <property type="entry name" value="MutS"/>
</dbReference>
<dbReference type="SUPFAM" id="SSF48334">
    <property type="entry name" value="DNA repair protein MutS, domain III"/>
    <property type="match status" value="1"/>
</dbReference>
<dbReference type="InterPro" id="IPR036187">
    <property type="entry name" value="DNA_mismatch_repair_MutS_sf"/>
</dbReference>
<dbReference type="Gene3D" id="1.10.1420.10">
    <property type="match status" value="1"/>
</dbReference>
<dbReference type="GO" id="GO:0005524">
    <property type="term" value="F:ATP binding"/>
    <property type="evidence" value="ECO:0007669"/>
    <property type="project" value="UniProtKB-KW"/>
</dbReference>
<feature type="transmembrane region" description="Helical" evidence="4">
    <location>
        <begin position="218"/>
        <end position="238"/>
    </location>
</feature>
<name>A0A0A6PRX2_CLOBU</name>
<evidence type="ECO:0000256" key="2">
    <source>
        <dbReference type="ARBA" id="ARBA00022840"/>
    </source>
</evidence>
<sequence>MICEAKEYYERRINKYNKLIEKEEKHLKNIIMLRLLTVLLGTVCLITTYFMRQSYIFLFIILIIITLVTFFGYTYEKIRNKKESFSIFYCINKSSMDRLNGKWNSFKDTGGEFIDENHNYSYDLDIFGDNSLFQWTNTCNTYMGRLRLKRLFTEMPKDKDDIYERQEAVEELASKVYFRQRLEAEGKRIFNNKQNLKELFSWMKEKDKIIKSSTITNIIRMLSLITTVLSSVLIIRIITNLISFVLGIRIFLPKIVCLIPSYIPISLIIIQCIILRINNEQRINNLIIAEKYSNTMITYKNIIKYIEKNNFKSLYIVKLYTELYNCNNGESASKEIREFSKICESIASRRNMIYQILNPIIMFDYHLNIFLESWKLKSGENFEKWINVIAELEALSSLAIIRYNNKQWSMPKFVNGKSEIMAEEIGHPLLSEKRVLNSIRVKEPNQVILITGSNMSGKSTFMRTIGINLVLAYAGAPVCAYKFSCTIMNLYTCMKVSDSLEKGTSSFYAEILKIRNIVKASKEGQQILFLLDEIFKGTNSTDRHTGAMFLISQLCKSGSIGFVSTHDLELGKMESSYNLNVKNYHFSEYYNNNKIYFDYKLKVGISTTRNAKYLMKLAGIEIEEKS</sequence>
<dbReference type="GO" id="GO:0030983">
    <property type="term" value="F:mismatched DNA binding"/>
    <property type="evidence" value="ECO:0007669"/>
    <property type="project" value="InterPro"/>
</dbReference>
<evidence type="ECO:0000313" key="6">
    <source>
        <dbReference type="EMBL" id="PPV17958.1"/>
    </source>
</evidence>
<feature type="transmembrane region" description="Helical" evidence="4">
    <location>
        <begin position="465"/>
        <end position="484"/>
    </location>
</feature>
<dbReference type="SMART" id="SM00534">
    <property type="entry name" value="MUTSac"/>
    <property type="match status" value="1"/>
</dbReference>
<keyword evidence="4" id="KW-0472">Membrane</keyword>
<keyword evidence="1" id="KW-0547">Nucleotide-binding</keyword>
<feature type="transmembrane region" description="Helical" evidence="4">
    <location>
        <begin position="250"/>
        <end position="275"/>
    </location>
</feature>